<sequence length="40" mass="4914">MNKYNLQKSIFLQRQLCISHSSRLFHLSILYVYTHTYTHK</sequence>
<proteinExistence type="predicted"/>
<organism evidence="1">
    <name type="scientific">Rhizophora mucronata</name>
    <name type="common">Asiatic mangrove</name>
    <dbReference type="NCBI Taxonomy" id="61149"/>
    <lineage>
        <taxon>Eukaryota</taxon>
        <taxon>Viridiplantae</taxon>
        <taxon>Streptophyta</taxon>
        <taxon>Embryophyta</taxon>
        <taxon>Tracheophyta</taxon>
        <taxon>Spermatophyta</taxon>
        <taxon>Magnoliopsida</taxon>
        <taxon>eudicotyledons</taxon>
        <taxon>Gunneridae</taxon>
        <taxon>Pentapetalae</taxon>
        <taxon>rosids</taxon>
        <taxon>fabids</taxon>
        <taxon>Malpighiales</taxon>
        <taxon>Rhizophoraceae</taxon>
        <taxon>Rhizophora</taxon>
    </lineage>
</organism>
<accession>A0A2P2PZ71</accession>
<dbReference type="EMBL" id="GGEC01079530">
    <property type="protein sequence ID" value="MBX60014.1"/>
    <property type="molecule type" value="Transcribed_RNA"/>
</dbReference>
<reference evidence="1" key="1">
    <citation type="submission" date="2018-02" db="EMBL/GenBank/DDBJ databases">
        <title>Rhizophora mucronata_Transcriptome.</title>
        <authorList>
            <person name="Meera S.P."/>
            <person name="Sreeshan A."/>
            <person name="Augustine A."/>
        </authorList>
    </citation>
    <scope>NUCLEOTIDE SEQUENCE</scope>
    <source>
        <tissue evidence="1">Leaf</tissue>
    </source>
</reference>
<dbReference type="AlphaFoldDB" id="A0A2P2PZ71"/>
<evidence type="ECO:0000313" key="1">
    <source>
        <dbReference type="EMBL" id="MBX60014.1"/>
    </source>
</evidence>
<protein>
    <submittedName>
        <fullName evidence="1">Uncharacterized protein</fullName>
    </submittedName>
</protein>
<name>A0A2P2PZ71_RHIMU</name>